<comment type="caution">
    <text evidence="2">The sequence shown here is derived from an EMBL/GenBank/DDBJ whole genome shotgun (WGS) entry which is preliminary data.</text>
</comment>
<dbReference type="NCBIfam" id="NF038041">
    <property type="entry name" value="fim_Mfa1_fam"/>
    <property type="match status" value="1"/>
</dbReference>
<dbReference type="InterPro" id="IPR047786">
    <property type="entry name" value="Mfa1_fim"/>
</dbReference>
<evidence type="ECO:0000313" key="3">
    <source>
        <dbReference type="Proteomes" id="UP000284990"/>
    </source>
</evidence>
<name>A0AA92WHB9_9BACT</name>
<dbReference type="EMBL" id="QSFW01000038">
    <property type="protein sequence ID" value="RHA82863.1"/>
    <property type="molecule type" value="Genomic_DNA"/>
</dbReference>
<dbReference type="Proteomes" id="UP000284990">
    <property type="component" value="Unassembled WGS sequence"/>
</dbReference>
<dbReference type="InterPro" id="IPR029140">
    <property type="entry name" value="Mfa1_C"/>
</dbReference>
<gene>
    <name evidence="2" type="ORF">DW916_14160</name>
</gene>
<accession>A0AA92WHB9</accession>
<protein>
    <recommendedName>
        <fullName evidence="1">Minor fimbrium subunit Mfa1 C-terminal domain-containing protein</fullName>
    </recommendedName>
</protein>
<dbReference type="Gene3D" id="2.60.40.3690">
    <property type="match status" value="2"/>
</dbReference>
<reference evidence="2 3" key="1">
    <citation type="submission" date="2018-08" db="EMBL/GenBank/DDBJ databases">
        <title>A genome reference for cultivated species of the human gut microbiota.</title>
        <authorList>
            <person name="Zou Y."/>
            <person name="Xue W."/>
            <person name="Luo G."/>
        </authorList>
    </citation>
    <scope>NUCLEOTIDE SEQUENCE [LARGE SCALE GENOMIC DNA]</scope>
    <source>
        <strain evidence="2 3">AM42-23AC</strain>
    </source>
</reference>
<dbReference type="Gene3D" id="2.60.40.2580">
    <property type="match status" value="1"/>
</dbReference>
<evidence type="ECO:0000313" key="2">
    <source>
        <dbReference type="EMBL" id="RHA82863.1"/>
    </source>
</evidence>
<dbReference type="AlphaFoldDB" id="A0AA92WHB9"/>
<dbReference type="GO" id="GO:0009418">
    <property type="term" value="C:pilus shaft"/>
    <property type="evidence" value="ECO:0007669"/>
    <property type="project" value="InterPro"/>
</dbReference>
<feature type="domain" description="Minor fimbrium subunit Mfa1 C-terminal" evidence="1">
    <location>
        <begin position="472"/>
        <end position="566"/>
    </location>
</feature>
<organism evidence="2 3">
    <name type="scientific">Segatella copri</name>
    <dbReference type="NCBI Taxonomy" id="165179"/>
    <lineage>
        <taxon>Bacteria</taxon>
        <taxon>Pseudomonadati</taxon>
        <taxon>Bacteroidota</taxon>
        <taxon>Bacteroidia</taxon>
        <taxon>Bacteroidales</taxon>
        <taxon>Prevotellaceae</taxon>
        <taxon>Segatella</taxon>
    </lineage>
</organism>
<evidence type="ECO:0000259" key="1">
    <source>
        <dbReference type="Pfam" id="PF15495"/>
    </source>
</evidence>
<proteinExistence type="predicted"/>
<dbReference type="RefSeq" id="WP_118191841.1">
    <property type="nucleotide sequence ID" value="NZ_QSFW01000038.1"/>
</dbReference>
<sequence>MKIKHYFGLAVIAAMTASCSSNEDLGTAGSGTGTNEAGVGYATFTINLPSTNGTRADNPSYEQGTLDEYDVNDVTLLIFKKAGKSEGEYTFVEKAELGNMAPWKAEGSNGITASATITAKLDKVDLTGTDYYALAILNNTTATAGNKVKDPSTDQTYSDWNAAANAVAANFTDTSKGFYMANAPKFTSGEPTTLVKIDKVYATKQKAETNAATTIHVERGLAKVTVAALPTGKSPTGTKYTEDKVDITAWKLDVTNKSTFPIHKTAGLTEKFTTIWDNVTGTAPVTARFVDASNKAFSRVYWGVDPNYSDDLDEAACENAFNLLEPNAEIKGTAKEPQYCLENTFDIKHMLQGQTTRVVFKATYTPNGINKGDTFYKIGNSADLWSETDLVKQIKAKVVEVLGVEETDIIVDLKANKLNEAGTRLLTVNNVKIKDSSEAGSHAVSPANIDDINAKLGLKAAKGTDPIVGIATYKNGESYYIARIKHFGDAATPWNEGDATYGDNDDKNNNKYLGRYGVLRNNWYELTVGKVSGPGTPDIPTIKPTEPDDESYKYISVSVKILHWAKWSHTYDL</sequence>
<dbReference type="PROSITE" id="PS51257">
    <property type="entry name" value="PROKAR_LIPOPROTEIN"/>
    <property type="match status" value="1"/>
</dbReference>
<dbReference type="Pfam" id="PF15495">
    <property type="entry name" value="Fimbrillin_C"/>
    <property type="match status" value="1"/>
</dbReference>